<dbReference type="InterPro" id="IPR050297">
    <property type="entry name" value="LipidA_mod_glycosyltrf_83"/>
</dbReference>
<evidence type="ECO:0000256" key="3">
    <source>
        <dbReference type="ARBA" id="ARBA00022676"/>
    </source>
</evidence>
<keyword evidence="3" id="KW-0328">Glycosyltransferase</keyword>
<feature type="domain" description="ArnT-like N-terminal" evidence="9">
    <location>
        <begin position="12"/>
        <end position="208"/>
    </location>
</feature>
<feature type="transmembrane region" description="Helical" evidence="8">
    <location>
        <begin position="400"/>
        <end position="423"/>
    </location>
</feature>
<feature type="transmembrane region" description="Helical" evidence="8">
    <location>
        <begin position="341"/>
        <end position="358"/>
    </location>
</feature>
<name>A0A1G1VCK2_9BACT</name>
<feature type="transmembrane region" description="Helical" evidence="8">
    <location>
        <begin position="165"/>
        <end position="181"/>
    </location>
</feature>
<evidence type="ECO:0000256" key="1">
    <source>
        <dbReference type="ARBA" id="ARBA00004651"/>
    </source>
</evidence>
<dbReference type="GO" id="GO:0005886">
    <property type="term" value="C:plasma membrane"/>
    <property type="evidence" value="ECO:0007669"/>
    <property type="project" value="UniProtKB-SubCell"/>
</dbReference>
<evidence type="ECO:0000313" key="10">
    <source>
        <dbReference type="EMBL" id="OGY13007.1"/>
    </source>
</evidence>
<feature type="transmembrane region" description="Helical" evidence="8">
    <location>
        <begin position="117"/>
        <end position="135"/>
    </location>
</feature>
<feature type="transmembrane region" description="Helical" evidence="8">
    <location>
        <begin position="187"/>
        <end position="206"/>
    </location>
</feature>
<evidence type="ECO:0000256" key="2">
    <source>
        <dbReference type="ARBA" id="ARBA00022475"/>
    </source>
</evidence>
<dbReference type="PANTHER" id="PTHR33908">
    <property type="entry name" value="MANNOSYLTRANSFERASE YKCB-RELATED"/>
    <property type="match status" value="1"/>
</dbReference>
<feature type="transmembrane region" description="Helical" evidence="8">
    <location>
        <begin position="313"/>
        <end position="334"/>
    </location>
</feature>
<feature type="transmembrane region" description="Helical" evidence="8">
    <location>
        <begin position="213"/>
        <end position="233"/>
    </location>
</feature>
<feature type="transmembrane region" description="Helical" evidence="8">
    <location>
        <begin position="141"/>
        <end position="158"/>
    </location>
</feature>
<accession>A0A1G1VCK2</accession>
<dbReference type="PANTHER" id="PTHR33908:SF11">
    <property type="entry name" value="MEMBRANE PROTEIN"/>
    <property type="match status" value="1"/>
</dbReference>
<evidence type="ECO:0000256" key="4">
    <source>
        <dbReference type="ARBA" id="ARBA00022679"/>
    </source>
</evidence>
<dbReference type="InterPro" id="IPR003342">
    <property type="entry name" value="ArnT-like_N"/>
</dbReference>
<keyword evidence="7 8" id="KW-0472">Membrane</keyword>
<evidence type="ECO:0000256" key="7">
    <source>
        <dbReference type="ARBA" id="ARBA00023136"/>
    </source>
</evidence>
<reference evidence="10 11" key="1">
    <citation type="journal article" date="2016" name="Nat. Commun.">
        <title>Thousands of microbial genomes shed light on interconnected biogeochemical processes in an aquifer system.</title>
        <authorList>
            <person name="Anantharaman K."/>
            <person name="Brown C.T."/>
            <person name="Hug L.A."/>
            <person name="Sharon I."/>
            <person name="Castelle C.J."/>
            <person name="Probst A.J."/>
            <person name="Thomas B.C."/>
            <person name="Singh A."/>
            <person name="Wilkins M.J."/>
            <person name="Karaoz U."/>
            <person name="Brodie E.L."/>
            <person name="Williams K.H."/>
            <person name="Hubbard S.S."/>
            <person name="Banfield J.F."/>
        </authorList>
    </citation>
    <scope>NUCLEOTIDE SEQUENCE [LARGE SCALE GENOMIC DNA]</scope>
</reference>
<dbReference type="AlphaFoldDB" id="A0A1G1VCK2"/>
<keyword evidence="4" id="KW-0808">Transferase</keyword>
<dbReference type="GO" id="GO:0009103">
    <property type="term" value="P:lipopolysaccharide biosynthetic process"/>
    <property type="evidence" value="ECO:0007669"/>
    <property type="project" value="UniProtKB-ARBA"/>
</dbReference>
<organism evidence="10 11">
    <name type="scientific">Candidatus Blackburnbacteria bacterium RIFCSPLOWO2_01_FULL_40_20</name>
    <dbReference type="NCBI Taxonomy" id="1797519"/>
    <lineage>
        <taxon>Bacteria</taxon>
        <taxon>Candidatus Blackburniibacteriota</taxon>
    </lineage>
</organism>
<proteinExistence type="predicted"/>
<comment type="caution">
    <text evidence="10">The sequence shown here is derived from an EMBL/GenBank/DDBJ whole genome shotgun (WGS) entry which is preliminary data.</text>
</comment>
<feature type="transmembrane region" description="Helical" evidence="8">
    <location>
        <begin position="370"/>
        <end position="388"/>
    </location>
</feature>
<feature type="transmembrane region" description="Helical" evidence="8">
    <location>
        <begin position="93"/>
        <end position="110"/>
    </location>
</feature>
<dbReference type="GO" id="GO:0006493">
    <property type="term" value="P:protein O-linked glycosylation"/>
    <property type="evidence" value="ECO:0007669"/>
    <property type="project" value="InterPro"/>
</dbReference>
<keyword evidence="6 8" id="KW-1133">Transmembrane helix</keyword>
<gene>
    <name evidence="10" type="ORF">A3A77_01685</name>
</gene>
<dbReference type="GO" id="GO:0016763">
    <property type="term" value="F:pentosyltransferase activity"/>
    <property type="evidence" value="ECO:0007669"/>
    <property type="project" value="TreeGrafter"/>
</dbReference>
<dbReference type="Proteomes" id="UP000178659">
    <property type="component" value="Unassembled WGS sequence"/>
</dbReference>
<evidence type="ECO:0000256" key="5">
    <source>
        <dbReference type="ARBA" id="ARBA00022692"/>
    </source>
</evidence>
<sequence>MQPKQLIVLLLIVLLGFSVRVINLQSTPPSLNWDEVSHGWNAYSILKTGQDEWGKTFPISNFRAYGDYPLPLNLYLTIPSIQLFGLSEFSLRFPHVLLGVGTIISTFFLVQGLRFGPVVSLLSALFVAIDPWTLFPSRAVFQSNLSIFFITAGFAFFFNREKHKVLLPISFFLLGLSVYSYHNSRIFMPLFLAIIFFIWKKEMLALWIGEKKILVGSLIILLTFFIPLVAIFSSPDARARSRWVFLIDDGAINKIIEQRQLSQFSPPVTKLIYNKYTYFASEFSKNYVGYISARFLFFEGGTQYQFSVPGKGLLYPINVFFFYAGIFLVILGAFRRKKEHLTIFAWALIGLIPASITTGDNHVIRSTTVLPLPQIFTALGAFVVWNWLKDRLRLFHKSLLPIFKLSYFVILALMVISYLSLYFGEYREKYSWSWQYGYKEAIDYAKSHYGEYNQIIVTKKYGEPHEFFLFYWPWDTIKYQRDPNLLRFYQSGWYWVDRFDKFYFVNDWEVPKNSNEKWKMERGGEFEIRGNALLITSPENYPGEWNLMETINFLDGKPAFSILERNVGNYP</sequence>
<dbReference type="Pfam" id="PF02366">
    <property type="entry name" value="PMT"/>
    <property type="match status" value="1"/>
</dbReference>
<dbReference type="EMBL" id="MHCC01000022">
    <property type="protein sequence ID" value="OGY13007.1"/>
    <property type="molecule type" value="Genomic_DNA"/>
</dbReference>
<comment type="subcellular location">
    <subcellularLocation>
        <location evidence="1">Cell membrane</location>
        <topology evidence="1">Multi-pass membrane protein</topology>
    </subcellularLocation>
</comment>
<protein>
    <recommendedName>
        <fullName evidence="9">ArnT-like N-terminal domain-containing protein</fullName>
    </recommendedName>
</protein>
<evidence type="ECO:0000256" key="8">
    <source>
        <dbReference type="SAM" id="Phobius"/>
    </source>
</evidence>
<keyword evidence="5 8" id="KW-0812">Transmembrane</keyword>
<dbReference type="GO" id="GO:0000030">
    <property type="term" value="F:mannosyltransferase activity"/>
    <property type="evidence" value="ECO:0007669"/>
    <property type="project" value="InterPro"/>
</dbReference>
<evidence type="ECO:0000256" key="6">
    <source>
        <dbReference type="ARBA" id="ARBA00022989"/>
    </source>
</evidence>
<evidence type="ECO:0000313" key="11">
    <source>
        <dbReference type="Proteomes" id="UP000178659"/>
    </source>
</evidence>
<keyword evidence="2" id="KW-1003">Cell membrane</keyword>
<evidence type="ECO:0000259" key="9">
    <source>
        <dbReference type="Pfam" id="PF02366"/>
    </source>
</evidence>